<dbReference type="EMBL" id="JACIER010000007">
    <property type="protein sequence ID" value="MBB4044262.1"/>
    <property type="molecule type" value="Genomic_DNA"/>
</dbReference>
<proteinExistence type="predicted"/>
<dbReference type="SUPFAM" id="SSF48452">
    <property type="entry name" value="TPR-like"/>
    <property type="match status" value="1"/>
</dbReference>
<dbReference type="Proteomes" id="UP000560658">
    <property type="component" value="Unassembled WGS sequence"/>
</dbReference>
<sequence length="583" mass="66954">MMKEFKYITLCCCMLACSSCIDTELEQVVDHKDHYQTIPDADNAIIGLYGQFMKLAEQTIVLNELRGDLLDVTVNSSTDLQEINTNTPSSGNKYVDQSNYYSVIQNCNDIMEGFDTMLASNKMTKDEYAERYSDVAALRCWTYLQLGIQFGKVAYVTDPVVTVDQAKQLETLPKIGLDELLPRLITCMEQLPSLEEYQNSSLVKYNLDGYSLQYFFVNKRILLGDLYLWNNDYMQAAVTYRKVLSATEDADAVGNSLKYRCAINPITSSADPTSFFMIGYERWHEQDINSYHNTWKNLFSLPMTDRYMPNEMIWTISYDKAYKPYFPLIDLFANTGHGEYQLKPSIHAVKNLWEAQEQSNGFRYDARGRDGSFSVVNGEYVVQKYLNDYDASKPYEKSGRWFLYRASTVMLRFAEAANRCGKPLLAYALLNQGIGSTFAWGDDYQDYKVHNAVSGWGPGQPYPAPFYFDARYVDAPTFRGPWRNFGGVRGRVYLKSKEFPANCVTTGDSIRYMEKELIEEAALDYGFEGHRWEDLIRVSRRMNKEGRDGSAYLKGILEPKYSLSGEAMPDYSIESKWYLNITK</sequence>
<keyword evidence="2" id="KW-1185">Reference proteome</keyword>
<reference evidence="1" key="1">
    <citation type="submission" date="2020-08" db="EMBL/GenBank/DDBJ databases">
        <title>Genomic Encyclopedia of Type Strains, Phase IV (KMG-IV): sequencing the most valuable type-strain genomes for metagenomic binning, comparative biology and taxonomic classification.</title>
        <authorList>
            <person name="Goeker M."/>
        </authorList>
    </citation>
    <scope>NUCLEOTIDE SEQUENCE [LARGE SCALE GENOMIC DNA]</scope>
    <source>
        <strain evidence="1">DSM 105720</strain>
    </source>
</reference>
<dbReference type="Gene3D" id="1.25.40.390">
    <property type="match status" value="1"/>
</dbReference>
<comment type="caution">
    <text evidence="1">The sequence shown here is derived from an EMBL/GenBank/DDBJ whole genome shotgun (WGS) entry which is preliminary data.</text>
</comment>
<evidence type="ECO:0000313" key="1">
    <source>
        <dbReference type="EMBL" id="MBB4044262.1"/>
    </source>
</evidence>
<evidence type="ECO:0008006" key="3">
    <source>
        <dbReference type="Google" id="ProtNLM"/>
    </source>
</evidence>
<evidence type="ECO:0000313" key="2">
    <source>
        <dbReference type="Proteomes" id="UP000560658"/>
    </source>
</evidence>
<organism evidence="1 2">
    <name type="scientific">Bacteroides reticulotermitis</name>
    <dbReference type="NCBI Taxonomy" id="1133319"/>
    <lineage>
        <taxon>Bacteria</taxon>
        <taxon>Pseudomonadati</taxon>
        <taxon>Bacteroidota</taxon>
        <taxon>Bacteroidia</taxon>
        <taxon>Bacteroidales</taxon>
        <taxon>Bacteroidaceae</taxon>
        <taxon>Bacteroides</taxon>
    </lineage>
</organism>
<dbReference type="AlphaFoldDB" id="A0A840D766"/>
<dbReference type="GO" id="GO:0009279">
    <property type="term" value="C:cell outer membrane"/>
    <property type="evidence" value="ECO:0007669"/>
    <property type="project" value="UniProtKB-SubCell"/>
</dbReference>
<name>A0A840D766_9BACE</name>
<gene>
    <name evidence="1" type="ORF">GGR06_002053</name>
</gene>
<dbReference type="RefSeq" id="WP_148298390.1">
    <property type="nucleotide sequence ID" value="NZ_JACIER010000007.1"/>
</dbReference>
<dbReference type="InterPro" id="IPR011990">
    <property type="entry name" value="TPR-like_helical_dom_sf"/>
</dbReference>
<accession>A0A840D766</accession>
<protein>
    <recommendedName>
        <fullName evidence="3">RagB/SusD family nutrient uptake outer membrane protein</fullName>
    </recommendedName>
</protein>